<organism evidence="2 3">
    <name type="scientific">Paenibacillus aceti</name>
    <dbReference type="NCBI Taxonomy" id="1820010"/>
    <lineage>
        <taxon>Bacteria</taxon>
        <taxon>Bacillati</taxon>
        <taxon>Bacillota</taxon>
        <taxon>Bacilli</taxon>
        <taxon>Bacillales</taxon>
        <taxon>Paenibacillaceae</taxon>
        <taxon>Paenibacillus</taxon>
    </lineage>
</organism>
<dbReference type="PANTHER" id="PTHR33375:SF1">
    <property type="entry name" value="CHROMOSOME-PARTITIONING PROTEIN PARB-RELATED"/>
    <property type="match status" value="1"/>
</dbReference>
<dbReference type="InterPro" id="IPR003115">
    <property type="entry name" value="ParB_N"/>
</dbReference>
<comment type="caution">
    <text evidence="2">The sequence shown here is derived from an EMBL/GenBank/DDBJ whole genome shotgun (WGS) entry which is preliminary data.</text>
</comment>
<evidence type="ECO:0000313" key="2">
    <source>
        <dbReference type="EMBL" id="GGG17639.1"/>
    </source>
</evidence>
<dbReference type="SUPFAM" id="SSF110849">
    <property type="entry name" value="ParB/Sulfiredoxin"/>
    <property type="match status" value="1"/>
</dbReference>
<name>A0ABQ1W769_9BACL</name>
<dbReference type="InterPro" id="IPR036086">
    <property type="entry name" value="ParB/Sulfiredoxin_sf"/>
</dbReference>
<protein>
    <recommendedName>
        <fullName evidence="1">ParB-like N-terminal domain-containing protein</fullName>
    </recommendedName>
</protein>
<keyword evidence="3" id="KW-1185">Reference proteome</keyword>
<dbReference type="Proteomes" id="UP000608420">
    <property type="component" value="Unassembled WGS sequence"/>
</dbReference>
<dbReference type="CDD" id="cd16387">
    <property type="entry name" value="ParB_N_Srx"/>
    <property type="match status" value="1"/>
</dbReference>
<dbReference type="PANTHER" id="PTHR33375">
    <property type="entry name" value="CHROMOSOME-PARTITIONING PROTEIN PARB-RELATED"/>
    <property type="match status" value="1"/>
</dbReference>
<feature type="domain" description="ParB-like N-terminal" evidence="1">
    <location>
        <begin position="7"/>
        <end position="87"/>
    </location>
</feature>
<evidence type="ECO:0000259" key="1">
    <source>
        <dbReference type="SMART" id="SM00470"/>
    </source>
</evidence>
<dbReference type="EMBL" id="BMIW01000049">
    <property type="protein sequence ID" value="GGG17639.1"/>
    <property type="molecule type" value="Genomic_DNA"/>
</dbReference>
<dbReference type="InterPro" id="IPR050336">
    <property type="entry name" value="Chromosome_partition/occlusion"/>
</dbReference>
<sequence length="87" mass="10259">MRSFKKIKVNVSDLVKNPKDEFDFYRGNYNRDALRSAREYIKDHGTIKQPIDVRILEDGTFQIIDGHHRWWAAKQMGLKTVPVKVVE</sequence>
<proteinExistence type="predicted"/>
<reference evidence="3" key="1">
    <citation type="journal article" date="2019" name="Int. J. Syst. Evol. Microbiol.">
        <title>The Global Catalogue of Microorganisms (GCM) 10K type strain sequencing project: providing services to taxonomists for standard genome sequencing and annotation.</title>
        <authorList>
            <consortium name="The Broad Institute Genomics Platform"/>
            <consortium name="The Broad Institute Genome Sequencing Center for Infectious Disease"/>
            <person name="Wu L."/>
            <person name="Ma J."/>
        </authorList>
    </citation>
    <scope>NUCLEOTIDE SEQUENCE [LARGE SCALE GENOMIC DNA]</scope>
    <source>
        <strain evidence="3">CGMCC 1.15420</strain>
    </source>
</reference>
<evidence type="ECO:0000313" key="3">
    <source>
        <dbReference type="Proteomes" id="UP000608420"/>
    </source>
</evidence>
<dbReference type="SMART" id="SM00470">
    <property type="entry name" value="ParB"/>
    <property type="match status" value="1"/>
</dbReference>
<dbReference type="RefSeq" id="WP_229717202.1">
    <property type="nucleotide sequence ID" value="NZ_BMIW01000049.1"/>
</dbReference>
<dbReference type="Gene3D" id="3.90.1530.10">
    <property type="entry name" value="Conserved hypothetical protein from pyrococcus furiosus pfu- 392566-001, ParB domain"/>
    <property type="match status" value="1"/>
</dbReference>
<accession>A0ABQ1W769</accession>
<dbReference type="Pfam" id="PF02195">
    <property type="entry name" value="ParB_N"/>
    <property type="match status" value="1"/>
</dbReference>
<gene>
    <name evidence="2" type="ORF">GCM10010913_44670</name>
</gene>